<feature type="signal peptide" evidence="1">
    <location>
        <begin position="1"/>
        <end position="24"/>
    </location>
</feature>
<sequence>MACRSFNFAIVCLVLATIQSPATALISSPEVNSPYAKAILVSKNQCALAINSFCFINSYLVTR</sequence>
<evidence type="ECO:0000313" key="2">
    <source>
        <dbReference type="EMBL" id="CAH2049376.1"/>
    </source>
</evidence>
<evidence type="ECO:0000313" key="3">
    <source>
        <dbReference type="Proteomes" id="UP000836841"/>
    </source>
</evidence>
<dbReference type="EMBL" id="CAJVSB020000279">
    <property type="protein sequence ID" value="CAH2049376.1"/>
    <property type="molecule type" value="Genomic_DNA"/>
</dbReference>
<keyword evidence="1" id="KW-0732">Signal</keyword>
<dbReference type="Proteomes" id="UP000836841">
    <property type="component" value="Unassembled WGS sequence"/>
</dbReference>
<feature type="chain" id="PRO_5043336598" evidence="1">
    <location>
        <begin position="25"/>
        <end position="63"/>
    </location>
</feature>
<accession>A0AAU9RX28</accession>
<dbReference type="AlphaFoldDB" id="A0AAU9RX28"/>
<name>A0AAU9RX28_THLAR</name>
<organism evidence="2 3">
    <name type="scientific">Thlaspi arvense</name>
    <name type="common">Field penny-cress</name>
    <dbReference type="NCBI Taxonomy" id="13288"/>
    <lineage>
        <taxon>Eukaryota</taxon>
        <taxon>Viridiplantae</taxon>
        <taxon>Streptophyta</taxon>
        <taxon>Embryophyta</taxon>
        <taxon>Tracheophyta</taxon>
        <taxon>Spermatophyta</taxon>
        <taxon>Magnoliopsida</taxon>
        <taxon>eudicotyledons</taxon>
        <taxon>Gunneridae</taxon>
        <taxon>Pentapetalae</taxon>
        <taxon>rosids</taxon>
        <taxon>malvids</taxon>
        <taxon>Brassicales</taxon>
        <taxon>Brassicaceae</taxon>
        <taxon>Thlaspideae</taxon>
        <taxon>Thlaspi</taxon>
    </lineage>
</organism>
<proteinExistence type="predicted"/>
<reference evidence="2 3" key="1">
    <citation type="submission" date="2022-03" db="EMBL/GenBank/DDBJ databases">
        <authorList>
            <person name="Nunn A."/>
            <person name="Chopra R."/>
            <person name="Nunn A."/>
            <person name="Contreras Garrido A."/>
        </authorList>
    </citation>
    <scope>NUCLEOTIDE SEQUENCE [LARGE SCALE GENOMIC DNA]</scope>
</reference>
<gene>
    <name evidence="2" type="ORF">TAV2_LOCUS8272</name>
</gene>
<protein>
    <submittedName>
        <fullName evidence="2">Uncharacterized protein</fullName>
    </submittedName>
</protein>
<keyword evidence="3" id="KW-1185">Reference proteome</keyword>
<comment type="caution">
    <text evidence="2">The sequence shown here is derived from an EMBL/GenBank/DDBJ whole genome shotgun (WGS) entry which is preliminary data.</text>
</comment>
<evidence type="ECO:0000256" key="1">
    <source>
        <dbReference type="SAM" id="SignalP"/>
    </source>
</evidence>